<gene>
    <name evidence="1" type="ORF">N473_21290</name>
</gene>
<reference evidence="1 2" key="1">
    <citation type="submission" date="2013-07" db="EMBL/GenBank/DDBJ databases">
        <title>Comparative Genomic and Metabolomic Analysis of Twelve Strains of Pseudoalteromonas luteoviolacea.</title>
        <authorList>
            <person name="Vynne N.G."/>
            <person name="Mansson M."/>
            <person name="Gram L."/>
        </authorList>
    </citation>
    <scope>NUCLEOTIDE SEQUENCE [LARGE SCALE GENOMIC DNA]</scope>
    <source>
        <strain evidence="1 2">CPMOR-1</strain>
    </source>
</reference>
<dbReference type="PATRIC" id="fig|1365248.3.peg.3340"/>
<protein>
    <submittedName>
        <fullName evidence="1">Uncharacterized protein</fullName>
    </submittedName>
</protein>
<evidence type="ECO:0000313" key="1">
    <source>
        <dbReference type="EMBL" id="KZN62082.1"/>
    </source>
</evidence>
<dbReference type="AlphaFoldDB" id="A0A167K3H5"/>
<dbReference type="EMBL" id="AUYC01000035">
    <property type="protein sequence ID" value="KZN62082.1"/>
    <property type="molecule type" value="Genomic_DNA"/>
</dbReference>
<accession>A0A167K3H5</accession>
<comment type="caution">
    <text evidence="1">The sequence shown here is derived from an EMBL/GenBank/DDBJ whole genome shotgun (WGS) entry which is preliminary data.</text>
</comment>
<proteinExistence type="predicted"/>
<evidence type="ECO:0000313" key="2">
    <source>
        <dbReference type="Proteomes" id="UP000076486"/>
    </source>
</evidence>
<dbReference type="Proteomes" id="UP000076486">
    <property type="component" value="Unassembled WGS sequence"/>
</dbReference>
<organism evidence="1 2">
    <name type="scientific">Pseudoalteromonas luteoviolacea CPMOR-1</name>
    <dbReference type="NCBI Taxonomy" id="1365248"/>
    <lineage>
        <taxon>Bacteria</taxon>
        <taxon>Pseudomonadati</taxon>
        <taxon>Pseudomonadota</taxon>
        <taxon>Gammaproteobacteria</taxon>
        <taxon>Alteromonadales</taxon>
        <taxon>Pseudoalteromonadaceae</taxon>
        <taxon>Pseudoalteromonas</taxon>
    </lineage>
</organism>
<sequence length="35" mass="4166">MTELKNERNISLEEGTHFIPVRDVYVIERLLSFES</sequence>
<name>A0A167K3H5_9GAMM</name>